<dbReference type="STRING" id="6313.A0A0K0CXP5"/>
<evidence type="ECO:0000313" key="2">
    <source>
        <dbReference type="Proteomes" id="UP000035642"/>
    </source>
</evidence>
<keyword evidence="2" id="KW-1185">Reference proteome</keyword>
<proteinExistence type="predicted"/>
<evidence type="ECO:0000313" key="3">
    <source>
        <dbReference type="WBParaSite" id="ACAC_0000236601-mRNA-1"/>
    </source>
</evidence>
<reference evidence="2" key="1">
    <citation type="submission" date="2012-09" db="EMBL/GenBank/DDBJ databases">
        <authorList>
            <person name="Martin A.A."/>
        </authorList>
    </citation>
    <scope>NUCLEOTIDE SEQUENCE</scope>
</reference>
<dbReference type="AlphaFoldDB" id="A0A0K0CXP5"/>
<protein>
    <submittedName>
        <fullName evidence="3">RRM domain-containing protein</fullName>
    </submittedName>
</protein>
<reference evidence="3" key="2">
    <citation type="submission" date="2017-02" db="UniProtKB">
        <authorList>
            <consortium name="WormBaseParasite"/>
        </authorList>
    </citation>
    <scope>IDENTIFICATION</scope>
</reference>
<sequence length="101" mass="11923">MTFTVRKLHVEELNDGLYWRKVSLLIETLRIGTVMSNRSEMNDDEEEANKRLRASSALLPPDDRTRSSTLMLKYMHLDADKVLSAYGRFGRYQVRVKYFYN</sequence>
<evidence type="ECO:0000256" key="1">
    <source>
        <dbReference type="SAM" id="MobiDB-lite"/>
    </source>
</evidence>
<name>A0A0K0CXP5_ANGCA</name>
<organism evidence="2 3">
    <name type="scientific">Angiostrongylus cantonensis</name>
    <name type="common">Rat lungworm</name>
    <dbReference type="NCBI Taxonomy" id="6313"/>
    <lineage>
        <taxon>Eukaryota</taxon>
        <taxon>Metazoa</taxon>
        <taxon>Ecdysozoa</taxon>
        <taxon>Nematoda</taxon>
        <taxon>Chromadorea</taxon>
        <taxon>Rhabditida</taxon>
        <taxon>Rhabditina</taxon>
        <taxon>Rhabditomorpha</taxon>
        <taxon>Strongyloidea</taxon>
        <taxon>Metastrongylidae</taxon>
        <taxon>Angiostrongylus</taxon>
    </lineage>
</organism>
<feature type="region of interest" description="Disordered" evidence="1">
    <location>
        <begin position="38"/>
        <end position="61"/>
    </location>
</feature>
<dbReference type="Proteomes" id="UP000035642">
    <property type="component" value="Unassembled WGS sequence"/>
</dbReference>
<accession>A0A0K0CXP5</accession>
<dbReference type="WBParaSite" id="ACAC_0000236601-mRNA-1">
    <property type="protein sequence ID" value="ACAC_0000236601-mRNA-1"/>
    <property type="gene ID" value="ACAC_0000236601"/>
</dbReference>